<dbReference type="AlphaFoldDB" id="A0A0D2F5P5"/>
<protein>
    <recommendedName>
        <fullName evidence="2">Clr5 domain-containing protein</fullName>
    </recommendedName>
</protein>
<feature type="compositionally biased region" description="Low complexity" evidence="1">
    <location>
        <begin position="785"/>
        <end position="816"/>
    </location>
</feature>
<evidence type="ECO:0000256" key="1">
    <source>
        <dbReference type="SAM" id="MobiDB-lite"/>
    </source>
</evidence>
<feature type="domain" description="Clr5" evidence="2">
    <location>
        <begin position="184"/>
        <end position="233"/>
    </location>
</feature>
<evidence type="ECO:0000259" key="2">
    <source>
        <dbReference type="Pfam" id="PF14420"/>
    </source>
</evidence>
<reference evidence="3 4" key="1">
    <citation type="submission" date="2015-01" db="EMBL/GenBank/DDBJ databases">
        <title>The Genome Sequence of Capronia semiimmersa CBS27337.</title>
        <authorList>
            <consortium name="The Broad Institute Genomics Platform"/>
            <person name="Cuomo C."/>
            <person name="de Hoog S."/>
            <person name="Gorbushina A."/>
            <person name="Stielow B."/>
            <person name="Teixiera M."/>
            <person name="Abouelleil A."/>
            <person name="Chapman S.B."/>
            <person name="Priest M."/>
            <person name="Young S.K."/>
            <person name="Wortman J."/>
            <person name="Nusbaum C."/>
            <person name="Birren B."/>
        </authorList>
    </citation>
    <scope>NUCLEOTIDE SEQUENCE [LARGE SCALE GENOMIC DNA]</scope>
    <source>
        <strain evidence="3 4">CBS 27337</strain>
    </source>
</reference>
<dbReference type="Pfam" id="PF14420">
    <property type="entry name" value="Clr5"/>
    <property type="match status" value="1"/>
</dbReference>
<keyword evidence="4" id="KW-1185">Reference proteome</keyword>
<name>A0A0D2F5P5_9EURO</name>
<organism evidence="3 4">
    <name type="scientific">Phialophora macrospora</name>
    <dbReference type="NCBI Taxonomy" id="1851006"/>
    <lineage>
        <taxon>Eukaryota</taxon>
        <taxon>Fungi</taxon>
        <taxon>Dikarya</taxon>
        <taxon>Ascomycota</taxon>
        <taxon>Pezizomycotina</taxon>
        <taxon>Eurotiomycetes</taxon>
        <taxon>Chaetothyriomycetidae</taxon>
        <taxon>Chaetothyriales</taxon>
        <taxon>Herpotrichiellaceae</taxon>
        <taxon>Phialophora</taxon>
    </lineage>
</organism>
<dbReference type="EMBL" id="KN846963">
    <property type="protein sequence ID" value="KIW62315.1"/>
    <property type="molecule type" value="Genomic_DNA"/>
</dbReference>
<dbReference type="InterPro" id="IPR025676">
    <property type="entry name" value="Clr5_dom"/>
</dbReference>
<dbReference type="PANTHER" id="PTHR38788">
    <property type="entry name" value="CLR5 DOMAIN-CONTAINING PROTEIN"/>
    <property type="match status" value="1"/>
</dbReference>
<dbReference type="Proteomes" id="UP000054266">
    <property type="component" value="Unassembled WGS sequence"/>
</dbReference>
<dbReference type="HOGENOM" id="CLU_013893_0_0_1"/>
<feature type="compositionally biased region" description="Low complexity" evidence="1">
    <location>
        <begin position="875"/>
        <end position="887"/>
    </location>
</feature>
<sequence>MQMRPAGSRGSWCTANKTTLQVLVRVVGWTTAPPHRLRRRPCATPTPETRSRLDARPLSLCNLSHLKSLAILWVGIQPHRWSCRSLQSRLGLVSIHGPDLSLAQSCYNQLFLLPLLGYKTSLLNPSKHCLGAKEIDILTMAPEVSLWPQVEALPEYSIAFAADEDRRASKSLPRSRVTAKQYSAAEWKTMRGIITQLYCKEKLTVAELIRHLHSEGFGVNERMLHTRIKKWKIGRNHKFKEMRTAAELLADHQDRQGPSVCQSAHAAVDITGKKPFMPSFNIRGDSVSYKEFLRYFRRKKINDPIAWVKEHKDDKFTLSDDVRLVTAADLASKDSSSCDEDPVDVFGPLHMATIPQQHHEQPRYTDFDNLADVSQWSLVDCCNSDEGSQQLPDRSSSADPWSLATSSLVPDSKSLSPVSMPIFIRSHASSLSEHLDYSIMGYMSSFLTTSSLETQPEPLIHAHTTHAIFASKMQDGISTLANLSLTESCRKAASRSKKRDPAAMRAFTSFRNGFYLLEEILIRHNPMSLALVLGVICELASHTASPTLRAMGVPVLLNQLLSYIHEMSGTLHGPEYPLTTFFGLLLQEYQHPTASTTPGSPPLADCILKSLDMAITQLQLSSSHLHGSKGGPSDWRALYLRERLCDALYHSGSSFQLPRASMRKLLLRDQEAKSGPTARNVLWTLTNVADDCLASGDVDAAIEHFDETLRRATTLEDVYGREKTSFAALEGLGRCYVAKAESVPVEDRVPRWQAPDQAYVLQDALQSVSGQQSPTCCSCQCHGHSSSATSTSTSSRSTADSTKTSTPTTLPSRSARLYPPAESPRTQHLKSALHYFSSAESRARMYFEASSRRIARVSLRRQEVVEILGRTTPPSSDSESGAGSSGASDDEFHDMAPGMTEQIGVGDGLSAGDVPYGFMLNLGDYRGGTPDMGEQRA</sequence>
<feature type="region of interest" description="Disordered" evidence="1">
    <location>
        <begin position="785"/>
        <end position="828"/>
    </location>
</feature>
<proteinExistence type="predicted"/>
<evidence type="ECO:0000313" key="3">
    <source>
        <dbReference type="EMBL" id="KIW62315.1"/>
    </source>
</evidence>
<gene>
    <name evidence="3" type="ORF">PV04_10498</name>
</gene>
<accession>A0A0D2F5P5</accession>
<feature type="region of interest" description="Disordered" evidence="1">
    <location>
        <begin position="868"/>
        <end position="900"/>
    </location>
</feature>
<evidence type="ECO:0000313" key="4">
    <source>
        <dbReference type="Proteomes" id="UP000054266"/>
    </source>
</evidence>
<dbReference type="PANTHER" id="PTHR38788:SF3">
    <property type="entry name" value="CLR5 DOMAIN-CONTAINING PROTEIN"/>
    <property type="match status" value="1"/>
</dbReference>